<organism evidence="2 3">
    <name type="scientific">Taxus chinensis</name>
    <name type="common">Chinese yew</name>
    <name type="synonym">Taxus wallichiana var. chinensis</name>
    <dbReference type="NCBI Taxonomy" id="29808"/>
    <lineage>
        <taxon>Eukaryota</taxon>
        <taxon>Viridiplantae</taxon>
        <taxon>Streptophyta</taxon>
        <taxon>Embryophyta</taxon>
        <taxon>Tracheophyta</taxon>
        <taxon>Spermatophyta</taxon>
        <taxon>Pinopsida</taxon>
        <taxon>Pinidae</taxon>
        <taxon>Conifers II</taxon>
        <taxon>Cupressales</taxon>
        <taxon>Taxaceae</taxon>
        <taxon>Taxus</taxon>
    </lineage>
</organism>
<accession>A0AA38CNQ0</accession>
<keyword evidence="3" id="KW-1185">Reference proteome</keyword>
<feature type="compositionally biased region" description="Acidic residues" evidence="1">
    <location>
        <begin position="92"/>
        <end position="103"/>
    </location>
</feature>
<evidence type="ECO:0000313" key="2">
    <source>
        <dbReference type="EMBL" id="KAH9300757.1"/>
    </source>
</evidence>
<dbReference type="EMBL" id="JAHRHJ020000009">
    <property type="protein sequence ID" value="KAH9300757.1"/>
    <property type="molecule type" value="Genomic_DNA"/>
</dbReference>
<evidence type="ECO:0000313" key="3">
    <source>
        <dbReference type="Proteomes" id="UP000824469"/>
    </source>
</evidence>
<sequence>MVDRTGRLEKHPFDRVPQMFGLPYIDMLPPAGLVYISICEAWGGPRGGRGWTMVTPGVPIAVRRVVHARGAASAPRAPLLMIGAAPAHSGEGDEPIDVDSDSEEFTREETEEETMGEGIGGGAGGTDEEDD</sequence>
<reference evidence="2 3" key="1">
    <citation type="journal article" date="2021" name="Nat. Plants">
        <title>The Taxus genome provides insights into paclitaxel biosynthesis.</title>
        <authorList>
            <person name="Xiong X."/>
            <person name="Gou J."/>
            <person name="Liao Q."/>
            <person name="Li Y."/>
            <person name="Zhou Q."/>
            <person name="Bi G."/>
            <person name="Li C."/>
            <person name="Du R."/>
            <person name="Wang X."/>
            <person name="Sun T."/>
            <person name="Guo L."/>
            <person name="Liang H."/>
            <person name="Lu P."/>
            <person name="Wu Y."/>
            <person name="Zhang Z."/>
            <person name="Ro D.K."/>
            <person name="Shang Y."/>
            <person name="Huang S."/>
            <person name="Yan J."/>
        </authorList>
    </citation>
    <scope>NUCLEOTIDE SEQUENCE [LARGE SCALE GENOMIC DNA]</scope>
    <source>
        <strain evidence="2">Ta-2019</strain>
    </source>
</reference>
<comment type="caution">
    <text evidence="2">The sequence shown here is derived from an EMBL/GenBank/DDBJ whole genome shotgun (WGS) entry which is preliminary data.</text>
</comment>
<dbReference type="Proteomes" id="UP000824469">
    <property type="component" value="Unassembled WGS sequence"/>
</dbReference>
<feature type="non-terminal residue" evidence="2">
    <location>
        <position position="131"/>
    </location>
</feature>
<gene>
    <name evidence="2" type="ORF">KI387_012340</name>
</gene>
<proteinExistence type="predicted"/>
<evidence type="ECO:0000256" key="1">
    <source>
        <dbReference type="SAM" id="MobiDB-lite"/>
    </source>
</evidence>
<feature type="region of interest" description="Disordered" evidence="1">
    <location>
        <begin position="85"/>
        <end position="131"/>
    </location>
</feature>
<protein>
    <submittedName>
        <fullName evidence="2">Uncharacterized protein</fullName>
    </submittedName>
</protein>
<dbReference type="AlphaFoldDB" id="A0AA38CNQ0"/>
<name>A0AA38CNQ0_TAXCH</name>